<comment type="caution">
    <text evidence="1">The sequence shown here is derived from an EMBL/GenBank/DDBJ whole genome shotgun (WGS) entry which is preliminary data.</text>
</comment>
<name>A0A9W7Y193_9FUNG</name>
<dbReference type="EMBL" id="JANBOJ010000127">
    <property type="protein sequence ID" value="KAJ1722153.1"/>
    <property type="molecule type" value="Genomic_DNA"/>
</dbReference>
<reference evidence="1" key="1">
    <citation type="submission" date="2022-07" db="EMBL/GenBank/DDBJ databases">
        <title>Phylogenomic reconstructions and comparative analyses of Kickxellomycotina fungi.</title>
        <authorList>
            <person name="Reynolds N.K."/>
            <person name="Stajich J.E."/>
            <person name="Barry K."/>
            <person name="Grigoriev I.V."/>
            <person name="Crous P."/>
            <person name="Smith M.E."/>
        </authorList>
    </citation>
    <scope>NUCLEOTIDE SEQUENCE</scope>
    <source>
        <strain evidence="1">NBRC 32514</strain>
    </source>
</reference>
<dbReference type="OrthoDB" id="5525032at2759"/>
<accession>A0A9W7Y193</accession>
<sequence>MGPKTVEIVATFNQVASGMFAEKLKEQFPLRNTKKMTLSIESGESLEHGSDQDTTIGAISNEHIRKLAVGFALSLIRTFPNIQTLCFHSSPDSSPIHCMYSTYAYSLLAGYANAHPHCSLKTFIGYHIYGNMLSTPDIPVIHGGLTHLSLGKIVWNEDGIIEAAHRNASTLKMLSVTYARTTQVLGLVVDAEGQQVVYPELVKLTLGVCNGVPMEIREICPFNPFPKLQHLSIPGAFPFANGNMLNSKKLKTLVLAVSNHSLKTLKHTAVFSGRRKLQYVDIRTLPVEDPALFPMVESSESNVLSEANSVLCQEFVLNTVSSEPFSKARLNLGSSLDASGFISRLPDGCNISELDLGLISEMVDDRGIPVRGMRHKTAIVALAWLPQEASGHCHSLYRQVLPEFARQLRHCDFIFEVQDWKEFTKESIVARILAKDTIIYCLPEWL</sequence>
<gene>
    <name evidence="1" type="ORF">LPJ53_003389</name>
</gene>
<dbReference type="AlphaFoldDB" id="A0A9W7Y193"/>
<proteinExistence type="predicted"/>
<keyword evidence="2" id="KW-1185">Reference proteome</keyword>
<protein>
    <submittedName>
        <fullName evidence="1">Uncharacterized protein</fullName>
    </submittedName>
</protein>
<dbReference type="SUPFAM" id="SSF52047">
    <property type="entry name" value="RNI-like"/>
    <property type="match status" value="1"/>
</dbReference>
<evidence type="ECO:0000313" key="2">
    <source>
        <dbReference type="Proteomes" id="UP001149813"/>
    </source>
</evidence>
<organism evidence="1 2">
    <name type="scientific">Coemansia erecta</name>
    <dbReference type="NCBI Taxonomy" id="147472"/>
    <lineage>
        <taxon>Eukaryota</taxon>
        <taxon>Fungi</taxon>
        <taxon>Fungi incertae sedis</taxon>
        <taxon>Zoopagomycota</taxon>
        <taxon>Kickxellomycotina</taxon>
        <taxon>Kickxellomycetes</taxon>
        <taxon>Kickxellales</taxon>
        <taxon>Kickxellaceae</taxon>
        <taxon>Coemansia</taxon>
    </lineage>
</organism>
<evidence type="ECO:0000313" key="1">
    <source>
        <dbReference type="EMBL" id="KAJ1722153.1"/>
    </source>
</evidence>
<dbReference type="Proteomes" id="UP001149813">
    <property type="component" value="Unassembled WGS sequence"/>
</dbReference>